<dbReference type="Proteomes" id="UP000316426">
    <property type="component" value="Chromosome"/>
</dbReference>
<organism evidence="10 11">
    <name type="scientific">Botrimarina mediterranea</name>
    <dbReference type="NCBI Taxonomy" id="2528022"/>
    <lineage>
        <taxon>Bacteria</taxon>
        <taxon>Pseudomonadati</taxon>
        <taxon>Planctomycetota</taxon>
        <taxon>Planctomycetia</taxon>
        <taxon>Pirellulales</taxon>
        <taxon>Lacipirellulaceae</taxon>
        <taxon>Botrimarina</taxon>
    </lineage>
</organism>
<evidence type="ECO:0000256" key="4">
    <source>
        <dbReference type="ARBA" id="ARBA00023024"/>
    </source>
</evidence>
<dbReference type="Gene3D" id="3.20.20.80">
    <property type="entry name" value="Glycosidases"/>
    <property type="match status" value="2"/>
</dbReference>
<accession>A0A518KA93</accession>
<feature type="domain" description="GH18" evidence="9">
    <location>
        <begin position="18"/>
        <end position="362"/>
    </location>
</feature>
<evidence type="ECO:0000256" key="1">
    <source>
        <dbReference type="ARBA" id="ARBA00000822"/>
    </source>
</evidence>
<keyword evidence="11" id="KW-1185">Reference proteome</keyword>
<dbReference type="PANTHER" id="PTHR11177:SF317">
    <property type="entry name" value="CHITINASE 12-RELATED"/>
    <property type="match status" value="1"/>
</dbReference>
<dbReference type="SUPFAM" id="SSF51445">
    <property type="entry name" value="(Trans)glycosidases"/>
    <property type="match status" value="1"/>
</dbReference>
<evidence type="ECO:0000256" key="5">
    <source>
        <dbReference type="ARBA" id="ARBA00023295"/>
    </source>
</evidence>
<dbReference type="InterPro" id="IPR029070">
    <property type="entry name" value="Chitinase_insertion_sf"/>
</dbReference>
<evidence type="ECO:0000256" key="7">
    <source>
        <dbReference type="RuleBase" id="RU004453"/>
    </source>
</evidence>
<keyword evidence="5 6" id="KW-0326">Glycosidase</keyword>
<dbReference type="InterPro" id="IPR001579">
    <property type="entry name" value="Glyco_hydro_18_chit_AS"/>
</dbReference>
<dbReference type="GO" id="GO:0008061">
    <property type="term" value="F:chitin binding"/>
    <property type="evidence" value="ECO:0007669"/>
    <property type="project" value="InterPro"/>
</dbReference>
<evidence type="ECO:0000256" key="3">
    <source>
        <dbReference type="ARBA" id="ARBA00022801"/>
    </source>
</evidence>
<evidence type="ECO:0000259" key="9">
    <source>
        <dbReference type="PROSITE" id="PS51910"/>
    </source>
</evidence>
<gene>
    <name evidence="10" type="primary">chiA1</name>
    <name evidence="10" type="ORF">Spa11_29180</name>
</gene>
<dbReference type="AlphaFoldDB" id="A0A518KA93"/>
<dbReference type="InterPro" id="IPR017853">
    <property type="entry name" value="GH"/>
</dbReference>
<dbReference type="InterPro" id="IPR001223">
    <property type="entry name" value="Glyco_hydro18_cat"/>
</dbReference>
<dbReference type="SUPFAM" id="SSF54556">
    <property type="entry name" value="Chitinase insertion domain"/>
    <property type="match status" value="1"/>
</dbReference>
<evidence type="ECO:0000313" key="10">
    <source>
        <dbReference type="EMBL" id="QDV74710.1"/>
    </source>
</evidence>
<dbReference type="GO" id="GO:0005975">
    <property type="term" value="P:carbohydrate metabolic process"/>
    <property type="evidence" value="ECO:0007669"/>
    <property type="project" value="InterPro"/>
</dbReference>
<keyword evidence="4" id="KW-0624">Polysaccharide degradation</keyword>
<reference evidence="10 11" key="1">
    <citation type="submission" date="2019-02" db="EMBL/GenBank/DDBJ databases">
        <title>Deep-cultivation of Planctomycetes and their phenomic and genomic characterization uncovers novel biology.</title>
        <authorList>
            <person name="Wiegand S."/>
            <person name="Jogler M."/>
            <person name="Boedeker C."/>
            <person name="Pinto D."/>
            <person name="Vollmers J."/>
            <person name="Rivas-Marin E."/>
            <person name="Kohn T."/>
            <person name="Peeters S.H."/>
            <person name="Heuer A."/>
            <person name="Rast P."/>
            <person name="Oberbeckmann S."/>
            <person name="Bunk B."/>
            <person name="Jeske O."/>
            <person name="Meyerdierks A."/>
            <person name="Storesund J.E."/>
            <person name="Kallscheuer N."/>
            <person name="Luecker S."/>
            <person name="Lage O.M."/>
            <person name="Pohl T."/>
            <person name="Merkel B.J."/>
            <person name="Hornburger P."/>
            <person name="Mueller R.-W."/>
            <person name="Bruemmer F."/>
            <person name="Labrenz M."/>
            <person name="Spormann A.M."/>
            <person name="Op den Camp H."/>
            <person name="Overmann J."/>
            <person name="Amann R."/>
            <person name="Jetten M.S.M."/>
            <person name="Mascher T."/>
            <person name="Medema M.H."/>
            <person name="Devos D.P."/>
            <person name="Kaster A.-K."/>
            <person name="Ovreas L."/>
            <person name="Rohde M."/>
            <person name="Galperin M.Y."/>
            <person name="Jogler C."/>
        </authorList>
    </citation>
    <scope>NUCLEOTIDE SEQUENCE [LARGE SCALE GENOMIC DNA]</scope>
    <source>
        <strain evidence="10 11">Spa11</strain>
    </source>
</reference>
<dbReference type="SMART" id="SM00636">
    <property type="entry name" value="Glyco_18"/>
    <property type="match status" value="1"/>
</dbReference>
<dbReference type="Gene3D" id="3.10.50.10">
    <property type="match status" value="1"/>
</dbReference>
<proteinExistence type="inferred from homology"/>
<comment type="catalytic activity">
    <reaction evidence="1">
        <text>Random endo-hydrolysis of N-acetyl-beta-D-glucosaminide (1-&gt;4)-beta-linkages in chitin and chitodextrins.</text>
        <dbReference type="EC" id="3.2.1.14"/>
    </reaction>
</comment>
<dbReference type="Pfam" id="PF00704">
    <property type="entry name" value="Glyco_hydro_18"/>
    <property type="match status" value="1"/>
</dbReference>
<dbReference type="PROSITE" id="PS51910">
    <property type="entry name" value="GH18_2"/>
    <property type="match status" value="1"/>
</dbReference>
<protein>
    <recommendedName>
        <fullName evidence="2">chitinase</fullName>
        <ecNumber evidence="2">3.2.1.14</ecNumber>
    </recommendedName>
</protein>
<dbReference type="GO" id="GO:0006032">
    <property type="term" value="P:chitin catabolic process"/>
    <property type="evidence" value="ECO:0007669"/>
    <property type="project" value="UniProtKB-KW"/>
</dbReference>
<feature type="region of interest" description="Disordered" evidence="8">
    <location>
        <begin position="1"/>
        <end position="24"/>
    </location>
</feature>
<sequence>MTPLSVTQAAEPATKPASDVPASDVPSPDVFVGYVHGQARDLNYSLYTHLCHAFVVAGEDGKLRPNKSVPDAAFAAKAHRHGVRVLLSLGGWGWDAQFAAIVLDREAETHFVQSVLQLVDDADYDGIDLDWEYPDSREEVPGFERLTRRLRAGLDAIAERKGRPMQLTMASAAHPQTLEWLSNEFLLETMDWVNVMTYDYAGGWAGFAGHNAPFTPSSKTPADKRHSVTTTFEYLLEKRGLPPERLALGLPLYGRAFSVPQPYADTTDTDDPGRSKTYLQSQELIAQGWTRTWDDETQTPWLTSPARHAVISYDDAESIRLKTRWARDRGLRGVFFWEVSQDRLPGGGNPLQEAARSVWGAFDVTGPR</sequence>
<evidence type="ECO:0000256" key="8">
    <source>
        <dbReference type="SAM" id="MobiDB-lite"/>
    </source>
</evidence>
<evidence type="ECO:0000256" key="6">
    <source>
        <dbReference type="RuleBase" id="RU000489"/>
    </source>
</evidence>
<keyword evidence="3 6" id="KW-0378">Hydrolase</keyword>
<dbReference type="EMBL" id="CP036349">
    <property type="protein sequence ID" value="QDV74710.1"/>
    <property type="molecule type" value="Genomic_DNA"/>
</dbReference>
<keyword evidence="4" id="KW-0119">Carbohydrate metabolism</keyword>
<dbReference type="GO" id="GO:0008843">
    <property type="term" value="F:endochitinase activity"/>
    <property type="evidence" value="ECO:0007669"/>
    <property type="project" value="UniProtKB-EC"/>
</dbReference>
<evidence type="ECO:0000313" key="11">
    <source>
        <dbReference type="Proteomes" id="UP000316426"/>
    </source>
</evidence>
<dbReference type="PANTHER" id="PTHR11177">
    <property type="entry name" value="CHITINASE"/>
    <property type="match status" value="1"/>
</dbReference>
<keyword evidence="4" id="KW-0146">Chitin degradation</keyword>
<dbReference type="GO" id="GO:0005576">
    <property type="term" value="C:extracellular region"/>
    <property type="evidence" value="ECO:0007669"/>
    <property type="project" value="TreeGrafter"/>
</dbReference>
<dbReference type="InterPro" id="IPR050314">
    <property type="entry name" value="Glycosyl_Hydrlase_18"/>
</dbReference>
<dbReference type="PROSITE" id="PS01095">
    <property type="entry name" value="GH18_1"/>
    <property type="match status" value="1"/>
</dbReference>
<evidence type="ECO:0000256" key="2">
    <source>
        <dbReference type="ARBA" id="ARBA00012729"/>
    </source>
</evidence>
<dbReference type="EC" id="3.2.1.14" evidence="2"/>
<name>A0A518KA93_9BACT</name>
<dbReference type="InterPro" id="IPR011583">
    <property type="entry name" value="Chitinase_II/V-like_cat"/>
</dbReference>
<comment type="similarity">
    <text evidence="7">Belongs to the glycosyl hydrolase 18 family.</text>
</comment>
<dbReference type="KEGG" id="bmei:Spa11_29180"/>